<dbReference type="InterPro" id="IPR053157">
    <property type="entry name" value="Sterol_Uptake_Regulator"/>
</dbReference>
<dbReference type="EMBL" id="JAGTJR010000014">
    <property type="protein sequence ID" value="KAH7049273.1"/>
    <property type="molecule type" value="Genomic_DNA"/>
</dbReference>
<sequence>MATRKPHSKSRKGCIECKRRHNKCDETHPVCSSCKRLGVECIWPDPLQLATSKRPRSIPRRRQTPSRCLDSLEDINRKLPWPCLDDSAGPAFTAEDMQLLHHYSTSTYATINTVPRQYPVWQHAAIRIGFQHRYVLRSLLALSALHLASTGDRSRLGSASVNFTLAITEMRQVLDVGVNEANAPAVFLFSATVVVHALAVGSIQEALNPVADFVQGLRMTKGIMSIVTPFYDVLLASEIEPLVTDGVFKGYGGAAEDILQLKVLLTEYGGGWSPEEDTEYAQAIDHLYAIACEARGCPAERSVLAFVFSWPHMLSERFLALLDECRPVAMIILLHFTALMHTSADLWWLCGWHERIKSFATLSLPPTLGKWIPA</sequence>
<dbReference type="Proteomes" id="UP000774617">
    <property type="component" value="Unassembled WGS sequence"/>
</dbReference>
<proteinExistence type="predicted"/>
<dbReference type="Gene3D" id="4.10.240.10">
    <property type="entry name" value="Zn(2)-C6 fungal-type DNA-binding domain"/>
    <property type="match status" value="1"/>
</dbReference>
<dbReference type="InterPro" id="IPR036864">
    <property type="entry name" value="Zn2-C6_fun-type_DNA-bd_sf"/>
</dbReference>
<comment type="caution">
    <text evidence="3">The sequence shown here is derived from an EMBL/GenBank/DDBJ whole genome shotgun (WGS) entry which is preliminary data.</text>
</comment>
<dbReference type="CDD" id="cd00067">
    <property type="entry name" value="GAL4"/>
    <property type="match status" value="1"/>
</dbReference>
<dbReference type="PROSITE" id="PS00463">
    <property type="entry name" value="ZN2_CY6_FUNGAL_1"/>
    <property type="match status" value="1"/>
</dbReference>
<keyword evidence="4" id="KW-1185">Reference proteome</keyword>
<protein>
    <recommendedName>
        <fullName evidence="2">Zn(2)-C6 fungal-type domain-containing protein</fullName>
    </recommendedName>
</protein>
<reference evidence="3 4" key="1">
    <citation type="journal article" date="2021" name="Nat. Commun.">
        <title>Genetic determinants of endophytism in the Arabidopsis root mycobiome.</title>
        <authorList>
            <person name="Mesny F."/>
            <person name="Miyauchi S."/>
            <person name="Thiergart T."/>
            <person name="Pickel B."/>
            <person name="Atanasova L."/>
            <person name="Karlsson M."/>
            <person name="Huettel B."/>
            <person name="Barry K.W."/>
            <person name="Haridas S."/>
            <person name="Chen C."/>
            <person name="Bauer D."/>
            <person name="Andreopoulos W."/>
            <person name="Pangilinan J."/>
            <person name="LaButti K."/>
            <person name="Riley R."/>
            <person name="Lipzen A."/>
            <person name="Clum A."/>
            <person name="Drula E."/>
            <person name="Henrissat B."/>
            <person name="Kohler A."/>
            <person name="Grigoriev I.V."/>
            <person name="Martin F.M."/>
            <person name="Hacquard S."/>
        </authorList>
    </citation>
    <scope>NUCLEOTIDE SEQUENCE [LARGE SCALE GENOMIC DNA]</scope>
    <source>
        <strain evidence="3 4">MPI-SDFR-AT-0080</strain>
    </source>
</reference>
<dbReference type="Pfam" id="PF00172">
    <property type="entry name" value="Zn_clus"/>
    <property type="match status" value="1"/>
</dbReference>
<name>A0ABQ8G9N3_9PEZI</name>
<evidence type="ECO:0000313" key="4">
    <source>
        <dbReference type="Proteomes" id="UP000774617"/>
    </source>
</evidence>
<dbReference type="SUPFAM" id="SSF57701">
    <property type="entry name" value="Zn2/Cys6 DNA-binding domain"/>
    <property type="match status" value="1"/>
</dbReference>
<feature type="domain" description="Zn(2)-C6 fungal-type" evidence="2">
    <location>
        <begin position="13"/>
        <end position="43"/>
    </location>
</feature>
<dbReference type="SMART" id="SM00066">
    <property type="entry name" value="GAL4"/>
    <property type="match status" value="1"/>
</dbReference>
<evidence type="ECO:0000313" key="3">
    <source>
        <dbReference type="EMBL" id="KAH7049273.1"/>
    </source>
</evidence>
<dbReference type="PROSITE" id="PS50048">
    <property type="entry name" value="ZN2_CY6_FUNGAL_2"/>
    <property type="match status" value="1"/>
</dbReference>
<organism evidence="3 4">
    <name type="scientific">Macrophomina phaseolina</name>
    <dbReference type="NCBI Taxonomy" id="35725"/>
    <lineage>
        <taxon>Eukaryota</taxon>
        <taxon>Fungi</taxon>
        <taxon>Dikarya</taxon>
        <taxon>Ascomycota</taxon>
        <taxon>Pezizomycotina</taxon>
        <taxon>Dothideomycetes</taxon>
        <taxon>Dothideomycetes incertae sedis</taxon>
        <taxon>Botryosphaeriales</taxon>
        <taxon>Botryosphaeriaceae</taxon>
        <taxon>Macrophomina</taxon>
    </lineage>
</organism>
<dbReference type="InterPro" id="IPR001138">
    <property type="entry name" value="Zn2Cys6_DnaBD"/>
</dbReference>
<keyword evidence="1" id="KW-0539">Nucleus</keyword>
<evidence type="ECO:0000256" key="1">
    <source>
        <dbReference type="ARBA" id="ARBA00023242"/>
    </source>
</evidence>
<gene>
    <name evidence="3" type="ORF">B0J12DRAFT_100186</name>
</gene>
<dbReference type="PANTHER" id="PTHR47784">
    <property type="entry name" value="STEROL UPTAKE CONTROL PROTEIN 2"/>
    <property type="match status" value="1"/>
</dbReference>
<evidence type="ECO:0000259" key="2">
    <source>
        <dbReference type="PROSITE" id="PS50048"/>
    </source>
</evidence>
<dbReference type="PANTHER" id="PTHR47784:SF5">
    <property type="entry name" value="STEROL UPTAKE CONTROL PROTEIN 2"/>
    <property type="match status" value="1"/>
</dbReference>
<accession>A0ABQ8G9N3</accession>